<name>A0AAU8AY68_9CAUD</name>
<evidence type="ECO:0000313" key="1">
    <source>
        <dbReference type="EMBL" id="XCD04271.1"/>
    </source>
</evidence>
<protein>
    <submittedName>
        <fullName evidence="1">Uncharacterized protein</fullName>
    </submittedName>
</protein>
<reference evidence="1" key="1">
    <citation type="submission" date="2024-03" db="EMBL/GenBank/DDBJ databases">
        <title>Diverse circular DNA viruses in blood, oral, and fecal samples of captive lemurs.</title>
        <authorList>
            <person name="Paietta E.N."/>
            <person name="Kraberger S."/>
            <person name="Lund M.C."/>
            <person name="Custer J.M."/>
            <person name="Vargas K.M."/>
            <person name="Ehmke E.E."/>
            <person name="Yoder A.D."/>
            <person name="Varsani A."/>
        </authorList>
    </citation>
    <scope>NUCLEOTIDE SEQUENCE</scope>
    <source>
        <strain evidence="1">Duke_22FF_208</strain>
    </source>
</reference>
<accession>A0AAU8AY68</accession>
<dbReference type="EMBL" id="PP511443">
    <property type="protein sequence ID" value="XCD04271.1"/>
    <property type="molecule type" value="Genomic_DNA"/>
</dbReference>
<sequence>MKKYRVNESEHFNLMSMYDHLKALEIQMQEGEIEWDNSIEDYIEEVESLLNKGYCVGALVDWPTLKRIREIKNERQLIRYQRSLAAGSSEQEAALAFKL</sequence>
<proteinExistence type="predicted"/>
<organism evidence="1">
    <name type="scientific">Dulem virus 37</name>
    <dbReference type="NCBI Taxonomy" id="3145755"/>
    <lineage>
        <taxon>Viruses</taxon>
        <taxon>Duplodnaviria</taxon>
        <taxon>Heunggongvirae</taxon>
        <taxon>Uroviricota</taxon>
        <taxon>Caudoviricetes</taxon>
    </lineage>
</organism>